<evidence type="ECO:0000313" key="2">
    <source>
        <dbReference type="Proteomes" id="UP000294597"/>
    </source>
</evidence>
<evidence type="ECO:0000313" key="1">
    <source>
        <dbReference type="EMBL" id="TDE05647.1"/>
    </source>
</evidence>
<reference evidence="1 2" key="1">
    <citation type="submission" date="2019-03" db="EMBL/GenBank/DDBJ databases">
        <title>Flavobacterium TSA-D2 sp. nov., isolated from arctic soil.</title>
        <authorList>
            <person name="Chaudhary D.K."/>
        </authorList>
    </citation>
    <scope>NUCLEOTIDE SEQUENCE [LARGE SCALE GENOMIC DNA]</scope>
    <source>
        <strain evidence="1 2">TSA-D2</strain>
    </source>
</reference>
<organism evidence="1 2">
    <name type="scientific">Flavobacterium hiemivividum</name>
    <dbReference type="NCBI Taxonomy" id="2541734"/>
    <lineage>
        <taxon>Bacteria</taxon>
        <taxon>Pseudomonadati</taxon>
        <taxon>Bacteroidota</taxon>
        <taxon>Flavobacteriia</taxon>
        <taxon>Flavobacteriales</taxon>
        <taxon>Flavobacteriaceae</taxon>
        <taxon>Flavobacterium</taxon>
    </lineage>
</organism>
<name>A0A4R5D0B8_9FLAO</name>
<comment type="caution">
    <text evidence="1">The sequence shown here is derived from an EMBL/GenBank/DDBJ whole genome shotgun (WGS) entry which is preliminary data.</text>
</comment>
<dbReference type="Proteomes" id="UP000294597">
    <property type="component" value="Unassembled WGS sequence"/>
</dbReference>
<dbReference type="EMBL" id="SMFO01000002">
    <property type="protein sequence ID" value="TDE05647.1"/>
    <property type="molecule type" value="Genomic_DNA"/>
</dbReference>
<evidence type="ECO:0008006" key="3">
    <source>
        <dbReference type="Google" id="ProtNLM"/>
    </source>
</evidence>
<accession>A0A4R5D0B8</accession>
<dbReference type="AlphaFoldDB" id="A0A4R5D0B8"/>
<proteinExistence type="predicted"/>
<gene>
    <name evidence="1" type="ORF">E0F98_05875</name>
</gene>
<protein>
    <recommendedName>
        <fullName evidence="3">Phosphoribosylpyrophosphate synthetase</fullName>
    </recommendedName>
</protein>
<sequence>MTKMYHYATVSKALDELNENGFTYDFNLHEEDIAKNPQKYEIKHIYRYEGDTDPGDEAVVYGIQSISGKKGVFVAGFAANSVTEAAQALIEISIKNRAKS</sequence>
<keyword evidence="2" id="KW-1185">Reference proteome</keyword>
<dbReference type="RefSeq" id="WP_132109687.1">
    <property type="nucleotide sequence ID" value="NZ_SMFO01000002.1"/>
</dbReference>